<keyword evidence="5" id="KW-0520">NAD</keyword>
<organism evidence="9 10">
    <name type="scientific">Paramormyrops kingsleyae</name>
    <dbReference type="NCBI Taxonomy" id="1676925"/>
    <lineage>
        <taxon>Eukaryota</taxon>
        <taxon>Metazoa</taxon>
        <taxon>Chordata</taxon>
        <taxon>Craniata</taxon>
        <taxon>Vertebrata</taxon>
        <taxon>Euteleostomi</taxon>
        <taxon>Actinopterygii</taxon>
        <taxon>Neopterygii</taxon>
        <taxon>Teleostei</taxon>
        <taxon>Osteoglossocephala</taxon>
        <taxon>Osteoglossomorpha</taxon>
        <taxon>Osteoglossiformes</taxon>
        <taxon>Mormyridae</taxon>
        <taxon>Paramormyrops</taxon>
    </lineage>
</organism>
<evidence type="ECO:0000259" key="8">
    <source>
        <dbReference type="Pfam" id="PF16363"/>
    </source>
</evidence>
<dbReference type="Ensembl" id="ENSPKIT00000023973.1">
    <property type="protein sequence ID" value="ENSPKIP00000000090.1"/>
    <property type="gene ID" value="ENSPKIG00000018894.1"/>
</dbReference>
<dbReference type="AlphaFoldDB" id="A0A3B3Q3B2"/>
<dbReference type="InterPro" id="IPR016040">
    <property type="entry name" value="NAD(P)-bd_dom"/>
</dbReference>
<accession>A0A3B3Q3B2</accession>
<keyword evidence="6" id="KW-0456">Lyase</keyword>
<dbReference type="FunFam" id="3.40.50.720:FF:000304">
    <property type="entry name" value="UDP-glucose 4,6-dehydratase"/>
    <property type="match status" value="1"/>
</dbReference>
<dbReference type="Pfam" id="PF16363">
    <property type="entry name" value="GDP_Man_Dehyd"/>
    <property type="match status" value="1"/>
</dbReference>
<feature type="domain" description="NAD(P)-binding" evidence="8">
    <location>
        <begin position="19"/>
        <end position="325"/>
    </location>
</feature>
<reference evidence="9" key="1">
    <citation type="submission" date="2025-08" db="UniProtKB">
        <authorList>
            <consortium name="Ensembl"/>
        </authorList>
    </citation>
    <scope>IDENTIFICATION</scope>
</reference>
<comment type="catalytic activity">
    <reaction evidence="1">
        <text>dTDP-alpha-D-glucose = dTDP-4-dehydro-6-deoxy-alpha-D-glucose + H2O</text>
        <dbReference type="Rhea" id="RHEA:17221"/>
        <dbReference type="ChEBI" id="CHEBI:15377"/>
        <dbReference type="ChEBI" id="CHEBI:57477"/>
        <dbReference type="ChEBI" id="CHEBI:57649"/>
        <dbReference type="EC" id="4.2.1.46"/>
    </reaction>
</comment>
<evidence type="ECO:0000313" key="10">
    <source>
        <dbReference type="Proteomes" id="UP000261540"/>
    </source>
</evidence>
<name>A0A3B3Q3B2_9TELE</name>
<dbReference type="PANTHER" id="PTHR43000">
    <property type="entry name" value="DTDP-D-GLUCOSE 4,6-DEHYDRATASE-RELATED"/>
    <property type="match status" value="1"/>
</dbReference>
<dbReference type="CDD" id="cd05246">
    <property type="entry name" value="dTDP_GD_SDR_e"/>
    <property type="match status" value="1"/>
</dbReference>
<evidence type="ECO:0000256" key="2">
    <source>
        <dbReference type="ARBA" id="ARBA00001911"/>
    </source>
</evidence>
<comment type="similarity">
    <text evidence="3">Belongs to the NAD(P)-dependent epimerase/dehydratase family. dTDP-glucose dehydratase subfamily.</text>
</comment>
<dbReference type="InterPro" id="IPR036291">
    <property type="entry name" value="NAD(P)-bd_dom_sf"/>
</dbReference>
<proteinExistence type="inferred from homology"/>
<dbReference type="GeneTree" id="ENSGT00940000159196"/>
<sequence length="342" mass="39037">MFVNSSASNAKRHFSKCVLVTGGAGFIGSHVVVALVEKYPEWQIINLDKLDKCSSLKNVSAVEHSTNYKFVQGDVCDLYLINCLFETEDIDIVFHFAARSHVDDSFRCPMEFQSVNVEGTRVLLQAAHKAEVKRFIYASTDEVYGESTEQEHDEFSPRRPTNPYSTSKAAAESVALFYWNKYRFPVIVTRSNNVYGPNQYLEKVIPRFISLLEQNKKCTIQGTGLQSRNFLYATDATEAFLTVLERGDPGEIYNVGSDFELSIIQLARQLITLMKGTSILTNPDDWLSFVKDRPHNDLRYPMNWDKLRRLGWKPRVTWQEGIRRTGKEACDMRALSLVRGMS</sequence>
<protein>
    <recommendedName>
        <fullName evidence="7">dTDP-D-glucose 4,6-dehydratase</fullName>
        <ecNumber evidence="4">4.2.1.46</ecNumber>
    </recommendedName>
</protein>
<dbReference type="InterPro" id="IPR005888">
    <property type="entry name" value="dTDP_Gluc_deHydtase"/>
</dbReference>
<evidence type="ECO:0000256" key="4">
    <source>
        <dbReference type="ARBA" id="ARBA00011990"/>
    </source>
</evidence>
<evidence type="ECO:0000256" key="3">
    <source>
        <dbReference type="ARBA" id="ARBA00008178"/>
    </source>
</evidence>
<dbReference type="Gene3D" id="3.90.25.10">
    <property type="entry name" value="UDP-galactose 4-epimerase, domain 1"/>
    <property type="match status" value="1"/>
</dbReference>
<dbReference type="GO" id="GO:0008460">
    <property type="term" value="F:dTDP-glucose 4,6-dehydratase activity"/>
    <property type="evidence" value="ECO:0007669"/>
    <property type="project" value="UniProtKB-EC"/>
</dbReference>
<dbReference type="SUPFAM" id="SSF51735">
    <property type="entry name" value="NAD(P)-binding Rossmann-fold domains"/>
    <property type="match status" value="1"/>
</dbReference>
<evidence type="ECO:0000256" key="1">
    <source>
        <dbReference type="ARBA" id="ARBA00001539"/>
    </source>
</evidence>
<dbReference type="EC" id="4.2.1.46" evidence="4"/>
<dbReference type="Proteomes" id="UP000261540">
    <property type="component" value="Unplaced"/>
</dbReference>
<dbReference type="Gene3D" id="3.40.50.720">
    <property type="entry name" value="NAD(P)-binding Rossmann-like Domain"/>
    <property type="match status" value="1"/>
</dbReference>
<evidence type="ECO:0000313" key="9">
    <source>
        <dbReference type="Ensembl" id="ENSPKIP00000000090.1"/>
    </source>
</evidence>
<evidence type="ECO:0000256" key="6">
    <source>
        <dbReference type="ARBA" id="ARBA00023239"/>
    </source>
</evidence>
<reference evidence="9" key="2">
    <citation type="submission" date="2025-09" db="UniProtKB">
        <authorList>
            <consortium name="Ensembl"/>
        </authorList>
    </citation>
    <scope>IDENTIFICATION</scope>
</reference>
<evidence type="ECO:0000256" key="5">
    <source>
        <dbReference type="ARBA" id="ARBA00023027"/>
    </source>
</evidence>
<dbReference type="GO" id="GO:0009225">
    <property type="term" value="P:nucleotide-sugar metabolic process"/>
    <property type="evidence" value="ECO:0007669"/>
    <property type="project" value="InterPro"/>
</dbReference>
<comment type="cofactor">
    <cofactor evidence="2">
        <name>NAD(+)</name>
        <dbReference type="ChEBI" id="CHEBI:57540"/>
    </cofactor>
</comment>
<keyword evidence="10" id="KW-1185">Reference proteome</keyword>
<evidence type="ECO:0000256" key="7">
    <source>
        <dbReference type="ARBA" id="ARBA00067702"/>
    </source>
</evidence>